<dbReference type="AlphaFoldDB" id="A0A0F9G3Y8"/>
<sequence length="23" mass="2595">MSFRRSVMIAKQPTGETEAETPK</sequence>
<reference evidence="2" key="1">
    <citation type="journal article" date="2015" name="Nature">
        <title>Complex archaea that bridge the gap between prokaryotes and eukaryotes.</title>
        <authorList>
            <person name="Spang A."/>
            <person name="Saw J.H."/>
            <person name="Jorgensen S.L."/>
            <person name="Zaremba-Niedzwiedzka K."/>
            <person name="Martijn J."/>
            <person name="Lind A.E."/>
            <person name="van Eijk R."/>
            <person name="Schleper C."/>
            <person name="Guy L."/>
            <person name="Ettema T.J."/>
        </authorList>
    </citation>
    <scope>NUCLEOTIDE SEQUENCE</scope>
</reference>
<gene>
    <name evidence="2" type="ORF">LCGC14_1874560</name>
</gene>
<accession>A0A0F9G3Y8</accession>
<feature type="non-terminal residue" evidence="2">
    <location>
        <position position="1"/>
    </location>
</feature>
<comment type="caution">
    <text evidence="2">The sequence shown here is derived from an EMBL/GenBank/DDBJ whole genome shotgun (WGS) entry which is preliminary data.</text>
</comment>
<proteinExistence type="predicted"/>
<organism evidence="2">
    <name type="scientific">marine sediment metagenome</name>
    <dbReference type="NCBI Taxonomy" id="412755"/>
    <lineage>
        <taxon>unclassified sequences</taxon>
        <taxon>metagenomes</taxon>
        <taxon>ecological metagenomes</taxon>
    </lineage>
</organism>
<feature type="region of interest" description="Disordered" evidence="1">
    <location>
        <begin position="1"/>
        <end position="23"/>
    </location>
</feature>
<evidence type="ECO:0000313" key="2">
    <source>
        <dbReference type="EMBL" id="KKL93449.1"/>
    </source>
</evidence>
<evidence type="ECO:0000256" key="1">
    <source>
        <dbReference type="SAM" id="MobiDB-lite"/>
    </source>
</evidence>
<name>A0A0F9G3Y8_9ZZZZ</name>
<protein>
    <submittedName>
        <fullName evidence="2">Uncharacterized protein</fullName>
    </submittedName>
</protein>
<dbReference type="EMBL" id="LAZR01019184">
    <property type="protein sequence ID" value="KKL93449.1"/>
    <property type="molecule type" value="Genomic_DNA"/>
</dbReference>